<proteinExistence type="predicted"/>
<name>Q2NPG9_9CAUD</name>
<evidence type="ECO:0000313" key="1">
    <source>
        <dbReference type="EMBL" id="BAE72727.1"/>
    </source>
</evidence>
<dbReference type="RefSeq" id="YP_453580.1">
    <property type="nucleotide sequence ID" value="NC_007709.1"/>
</dbReference>
<dbReference type="Proteomes" id="UP000002079">
    <property type="component" value="Segment"/>
</dbReference>
<dbReference type="OrthoDB" id="22940at10239"/>
<dbReference type="KEGG" id="vg:5142478"/>
<evidence type="ECO:0000313" key="2">
    <source>
        <dbReference type="Proteomes" id="UP000002079"/>
    </source>
</evidence>
<keyword evidence="2" id="KW-1185">Reference proteome</keyword>
<reference evidence="2" key="2">
    <citation type="journal article" date="2006" name="J. Gen. Plant Pathol.">
        <title>Bacteriophage OP1, lytic for Xanthomonas oryzae pv. oryzae, changes its host range by duplication and deletion of the small domain in the deduced tail fiber gene..</title>
        <authorList>
            <person name="Inoue Y."/>
            <person name="Matsuura T."/>
            <person name="Ohara T."/>
            <person name="Azegami K."/>
        </authorList>
    </citation>
    <scope>NUCLEOTIDE SEQUENCE [LARGE SCALE GENOMIC DNA]</scope>
</reference>
<reference evidence="1 2" key="1">
    <citation type="journal article" date="2006" name="J. Gen. Plant Pathol.">
        <title>Bacteriophage OP1, lytic for Xanthomonas oryzae pv. oryzae, changes its host range by duplication and deletion of the small domain in the deduced tail fiber gene.</title>
        <authorList>
            <person name="Inoue Y."/>
            <person name="Matsuura T."/>
            <person name="Ohara T."/>
            <person name="Azegami K."/>
        </authorList>
    </citation>
    <scope>NUCLEOTIDE SEQUENCE [LARGE SCALE GENOMIC DNA]</scope>
</reference>
<protein>
    <submittedName>
        <fullName evidence="1">Uncharacterized protein</fullName>
    </submittedName>
</protein>
<dbReference type="EMBL" id="AP008979">
    <property type="protein sequence ID" value="BAE72727.1"/>
    <property type="molecule type" value="Genomic_DNA"/>
</dbReference>
<organism evidence="1 2">
    <name type="scientific">Xanthomonas phage OP1</name>
    <dbReference type="NCBI Taxonomy" id="2994040"/>
    <lineage>
        <taxon>Viruses</taxon>
        <taxon>Duplodnaviria</taxon>
        <taxon>Heunggongvirae</taxon>
        <taxon>Uroviricota</taxon>
        <taxon>Caudoviricetes</taxon>
        <taxon>Xipdecavirus</taxon>
        <taxon>Xipdecavirus OP1</taxon>
    </lineage>
</organism>
<sequence length="100" mass="10967">MEGTMPSGLRCRDAQGRVVLDVVNRLPRILGSFVAYPGQTYSIALPPSGGGTYFQSVRPMEVETWDLDGAVNHRHRARISGNTLIVDNGTIMTQIIYGVF</sequence>
<dbReference type="GeneID" id="5142478"/>
<accession>Q2NPG9</accession>